<dbReference type="SUPFAM" id="SSF53271">
    <property type="entry name" value="PRTase-like"/>
    <property type="match status" value="2"/>
</dbReference>
<dbReference type="Pfam" id="PF14681">
    <property type="entry name" value="UPRTase"/>
    <property type="match status" value="3"/>
</dbReference>
<evidence type="ECO:0000256" key="9">
    <source>
        <dbReference type="ARBA" id="ARBA00023134"/>
    </source>
</evidence>
<dbReference type="AlphaFoldDB" id="A0A9X8DP70"/>
<feature type="domain" description="Phosphoribosyltransferase" evidence="11">
    <location>
        <begin position="517"/>
        <end position="609"/>
    </location>
</feature>
<dbReference type="PANTHER" id="PTHR32315:SF4">
    <property type="entry name" value="URACIL PHOSPHORIBOSYLTRANSFERASE, CHLOROPLASTIC"/>
    <property type="match status" value="1"/>
</dbReference>
<dbReference type="EC" id="2.4.2.9" evidence="4"/>
<feature type="region of interest" description="Disordered" evidence="10">
    <location>
        <begin position="450"/>
        <end position="491"/>
    </location>
</feature>
<evidence type="ECO:0000256" key="1">
    <source>
        <dbReference type="ARBA" id="ARBA00001946"/>
    </source>
</evidence>
<comment type="caution">
    <text evidence="12">The sequence shown here is derived from an EMBL/GenBank/DDBJ whole genome shotgun (WGS) entry which is preliminary data.</text>
</comment>
<feature type="compositionally biased region" description="Gly residues" evidence="10">
    <location>
        <begin position="476"/>
        <end position="487"/>
    </location>
</feature>
<comment type="similarity">
    <text evidence="3">Belongs to the UPRTase family.</text>
</comment>
<dbReference type="Proteomes" id="UP000275652">
    <property type="component" value="Unassembled WGS sequence"/>
</dbReference>
<keyword evidence="5" id="KW-0021">Allosteric enzyme</keyword>
<feature type="domain" description="Phosphoribosyltransferase" evidence="11">
    <location>
        <begin position="621"/>
        <end position="731"/>
    </location>
</feature>
<evidence type="ECO:0000259" key="11">
    <source>
        <dbReference type="Pfam" id="PF14681"/>
    </source>
</evidence>
<keyword evidence="8" id="KW-0547">Nucleotide-binding</keyword>
<sequence length="1134" mass="124435">MADTRREYGDEIMEDADGGIARGKTGRPPAAVRVHYDETGRMKNASTALLVCKFCHKEVAGRAVSLEGHLKKCPNAPEEVRPPKIDKKERMPGHLSSSHASSMVMAMSTAGALKAETKHAMKKLCTVTSSMESKFKNLVVPKLNSIQSLHLMMRDKRSTHLQFKQHADRLMRLLAEEALATCAMEFATVWTPNGVEYSGMRPNSNVCAVPIERSGDSLLEQVLQCDPAVSVGKLLIEQDESSPEKSPVLFYSKLPPRIPSFDRVLLLEPTLATGCAAVVAIRLLLDAGVDERNIVLVSVVACPVGLTAVFQLYPEVKIIATAIDPELNSTMDTSPGLGDFGDRYFNTMQGHKPHVGHVLSSVRHPLGGNVLVDEYSISQLQKLKYGDELMEAAEQIARGKTGRPPAAVRIYFEETGKMKNASTTLLLCKFCHKEIAGRAISLEGHLKKCPNAPEEARPPKGAKKEKVPRLASDMSFGGGHGNGNGGVKGEHKHSMKKLCTVTTSMEGKFRNLLVPKLAAIQSLHLMLRDKRSSHLQFKHHADRLMRIMAEEALAVCAVEFATVWTPNGMEYSGMRPNNNLCAVSIQRSGDCLLEQVLQCDPSVSVGTILRPLVFHMDMLIVVSSGKLLIQRDETSAEKTPILFYSKLPPRLPTFDRVLLLDPMLATGGSAMMAIQLLRNAGVDEANIVLVNVVSCPVGLSYIFDTFPSIKILTSAIDPDLNANKSVLPGLGSPTVADRVRKLWQAVVRQSHDVASPHALPNPICTAICVEILVKVLHVVLPRHSGLAEVLIGGLVHSIYATYDPSKSYYANNMYAHGTYALVDPSTQRSVATDLVKPQVSTDMLGDLWDVLMGTLPTRDEAAGHMALLSRCFSSLHRHEKCQLLPQLASSFIPRCVEEFLPPTNSHQDPDDTFDVTSTSPPTTHHTQPPPLCRRSQRGLNIFNPREYRKTSSRLGKSSLVRGASNNSHQLMVQRKPSEVRKGGTALGVAAFRRKSTRVHDVVLPPDQLHGILPLVGYHHHHHPRQSTAPPPLMTKPSLLAQYEEEPDTSAELLEFLDELADDLKEIYALLRVGEYRSQQSGMHDLAQLLTTRLHVTLDDDGMSDPKDKERTAVTTIVQMLKAHPSALGSVLKHV</sequence>
<protein>
    <recommendedName>
        <fullName evidence="4">uracil phosphoribosyltransferase</fullName>
        <ecNumber evidence="4">2.4.2.9</ecNumber>
    </recommendedName>
</protein>
<dbReference type="GO" id="GO:0004845">
    <property type="term" value="F:uracil phosphoribosyltransferase activity"/>
    <property type="evidence" value="ECO:0007669"/>
    <property type="project" value="UniProtKB-EC"/>
</dbReference>
<evidence type="ECO:0000256" key="10">
    <source>
        <dbReference type="SAM" id="MobiDB-lite"/>
    </source>
</evidence>
<evidence type="ECO:0000256" key="4">
    <source>
        <dbReference type="ARBA" id="ARBA00011894"/>
    </source>
</evidence>
<comment type="cofactor">
    <cofactor evidence="1">
        <name>Mg(2+)</name>
        <dbReference type="ChEBI" id="CHEBI:18420"/>
    </cofactor>
</comment>
<dbReference type="EMBL" id="QUTI01037422">
    <property type="protein sequence ID" value="RLO01080.1"/>
    <property type="molecule type" value="Genomic_DNA"/>
</dbReference>
<dbReference type="Gene3D" id="3.40.50.2020">
    <property type="match status" value="2"/>
</dbReference>
<evidence type="ECO:0000313" key="13">
    <source>
        <dbReference type="Proteomes" id="UP000275652"/>
    </source>
</evidence>
<evidence type="ECO:0000256" key="2">
    <source>
        <dbReference type="ARBA" id="ARBA00005180"/>
    </source>
</evidence>
<dbReference type="GO" id="GO:0005525">
    <property type="term" value="F:GTP binding"/>
    <property type="evidence" value="ECO:0007669"/>
    <property type="project" value="UniProtKB-KW"/>
</dbReference>
<evidence type="ECO:0000256" key="7">
    <source>
        <dbReference type="ARBA" id="ARBA00022679"/>
    </source>
</evidence>
<dbReference type="PANTHER" id="PTHR32315">
    <property type="entry name" value="ADENINE PHOSPHORIBOSYLTRANSFERASE"/>
    <property type="match status" value="1"/>
</dbReference>
<feature type="region of interest" description="Disordered" evidence="10">
    <location>
        <begin position="902"/>
        <end position="976"/>
    </location>
</feature>
<evidence type="ECO:0000313" key="12">
    <source>
        <dbReference type="EMBL" id="RLO01080.1"/>
    </source>
</evidence>
<feature type="region of interest" description="Disordered" evidence="10">
    <location>
        <begin position="75"/>
        <end position="99"/>
    </location>
</feature>
<feature type="non-terminal residue" evidence="12">
    <location>
        <position position="1"/>
    </location>
</feature>
<proteinExistence type="inferred from homology"/>
<evidence type="ECO:0000256" key="8">
    <source>
        <dbReference type="ARBA" id="ARBA00022741"/>
    </source>
</evidence>
<keyword evidence="6" id="KW-0328">Glycosyltransferase</keyword>
<dbReference type="GO" id="GO:0008655">
    <property type="term" value="P:pyrimidine-containing compound salvage"/>
    <property type="evidence" value="ECO:0007669"/>
    <property type="project" value="UniProtKB-ARBA"/>
</dbReference>
<feature type="compositionally biased region" description="Basic and acidic residues" evidence="10">
    <location>
        <begin position="454"/>
        <end position="468"/>
    </location>
</feature>
<dbReference type="InterPro" id="IPR050054">
    <property type="entry name" value="UPRTase/APRTase"/>
</dbReference>
<evidence type="ECO:0000256" key="5">
    <source>
        <dbReference type="ARBA" id="ARBA00022533"/>
    </source>
</evidence>
<gene>
    <name evidence="12" type="ORF">DYB28_003848</name>
</gene>
<organism evidence="12 13">
    <name type="scientific">Aphanomyces astaci</name>
    <name type="common">Crayfish plague agent</name>
    <dbReference type="NCBI Taxonomy" id="112090"/>
    <lineage>
        <taxon>Eukaryota</taxon>
        <taxon>Sar</taxon>
        <taxon>Stramenopiles</taxon>
        <taxon>Oomycota</taxon>
        <taxon>Saprolegniomycetes</taxon>
        <taxon>Saprolegniales</taxon>
        <taxon>Verrucalvaceae</taxon>
        <taxon>Aphanomyces</taxon>
    </lineage>
</organism>
<accession>A0A9X8DP70</accession>
<dbReference type="FunFam" id="3.40.50.2020:FF:000023">
    <property type="entry name" value="Probable uracil phosphoribosyltransferase"/>
    <property type="match status" value="1"/>
</dbReference>
<feature type="region of interest" description="Disordered" evidence="10">
    <location>
        <begin position="1"/>
        <end position="27"/>
    </location>
</feature>
<name>A0A9X8DP70_APHAT</name>
<keyword evidence="7" id="KW-0808">Transferase</keyword>
<feature type="compositionally biased region" description="Basic and acidic residues" evidence="10">
    <location>
        <begin position="78"/>
        <end position="92"/>
    </location>
</feature>
<keyword evidence="9" id="KW-0342">GTP-binding</keyword>
<evidence type="ECO:0000256" key="6">
    <source>
        <dbReference type="ARBA" id="ARBA00022676"/>
    </source>
</evidence>
<dbReference type="InterPro" id="IPR000836">
    <property type="entry name" value="PRTase_dom"/>
</dbReference>
<reference evidence="12 13" key="1">
    <citation type="journal article" date="2018" name="J. Invertebr. Pathol.">
        <title>New genotyping method for the causative agent of crayfish plague (Aphanomyces astaci) based on whole genome data.</title>
        <authorList>
            <person name="Minardi D."/>
            <person name="Studholme D.J."/>
            <person name="van der Giezen M."/>
            <person name="Pretto T."/>
            <person name="Oidtmann B."/>
        </authorList>
    </citation>
    <scope>NUCLEOTIDE SEQUENCE [LARGE SCALE GENOMIC DNA]</scope>
    <source>
        <strain evidence="12 13">KB13</strain>
    </source>
</reference>
<feature type="domain" description="Phosphoribosyltransferase" evidence="11">
    <location>
        <begin position="143"/>
        <end position="347"/>
    </location>
</feature>
<feature type="compositionally biased region" description="Low complexity" evidence="10">
    <location>
        <begin position="916"/>
        <end position="926"/>
    </location>
</feature>
<comment type="pathway">
    <text evidence="2">Pyrimidine metabolism; UMP biosynthesis via salvage pathway; UMP from uracil: step 1/1.</text>
</comment>
<dbReference type="CDD" id="cd06223">
    <property type="entry name" value="PRTases_typeI"/>
    <property type="match status" value="2"/>
</dbReference>
<evidence type="ECO:0000256" key="3">
    <source>
        <dbReference type="ARBA" id="ARBA00009516"/>
    </source>
</evidence>
<dbReference type="InterPro" id="IPR029057">
    <property type="entry name" value="PRTase-like"/>
</dbReference>